<keyword evidence="1" id="KW-0805">Transcription regulation</keyword>
<feature type="compositionally biased region" description="Low complexity" evidence="5">
    <location>
        <begin position="66"/>
        <end position="83"/>
    </location>
</feature>
<dbReference type="PANTHER" id="PTHR38791">
    <property type="entry name" value="ZN(II)2CYS6 TRANSCRIPTION FACTOR (EUROFUNG)-RELATED-RELATED"/>
    <property type="match status" value="1"/>
</dbReference>
<evidence type="ECO:0000256" key="5">
    <source>
        <dbReference type="SAM" id="MobiDB-lite"/>
    </source>
</evidence>
<evidence type="ECO:0000256" key="1">
    <source>
        <dbReference type="ARBA" id="ARBA00023015"/>
    </source>
</evidence>
<dbReference type="AlphaFoldDB" id="A0A8J8VXR6"/>
<feature type="region of interest" description="Disordered" evidence="5">
    <location>
        <begin position="54"/>
        <end position="89"/>
    </location>
</feature>
<keyword evidence="8" id="KW-1185">Reference proteome</keyword>
<dbReference type="GO" id="GO:0003677">
    <property type="term" value="F:DNA binding"/>
    <property type="evidence" value="ECO:0007669"/>
    <property type="project" value="UniProtKB-KW"/>
</dbReference>
<dbReference type="OrthoDB" id="4491390at2759"/>
<dbReference type="CDD" id="cd00067">
    <property type="entry name" value="GAL4"/>
    <property type="match status" value="1"/>
</dbReference>
<proteinExistence type="predicted"/>
<gene>
    <name evidence="7" type="ORF">PECM_000972</name>
</gene>
<dbReference type="GO" id="GO:0008270">
    <property type="term" value="F:zinc ion binding"/>
    <property type="evidence" value="ECO:0007669"/>
    <property type="project" value="InterPro"/>
</dbReference>
<keyword evidence="3" id="KW-0804">Transcription</keyword>
<dbReference type="PROSITE" id="PS00463">
    <property type="entry name" value="ZN2_CY6_FUNGAL_1"/>
    <property type="match status" value="1"/>
</dbReference>
<evidence type="ECO:0000256" key="2">
    <source>
        <dbReference type="ARBA" id="ARBA00023125"/>
    </source>
</evidence>
<dbReference type="Proteomes" id="UP000631181">
    <property type="component" value="Unassembled WGS sequence"/>
</dbReference>
<evidence type="ECO:0000313" key="7">
    <source>
        <dbReference type="EMBL" id="KAF7713526.1"/>
    </source>
</evidence>
<dbReference type="Gene3D" id="4.10.240.10">
    <property type="entry name" value="Zn(2)-C6 fungal-type DNA-binding domain"/>
    <property type="match status" value="1"/>
</dbReference>
<sequence length="557" mass="62122">MVYGGKPSTGCHLCRKRKIKCDEGRPGCRNCSIYGRPCPGYRPSAVFRNETGKIGQQVKKDASPRDNSSAISNSADSSSASASTVSDFGSISPTQMSQALTPTVGSNSTSQQALMALKPSLSLYQMADATWEQRASCFFFDQYILDPDHEYGRGHMEYVPDLYARSQEASIFGANPSSACLRWAVDATGLMMLAKQGHSLPLLTRARQAYGKALRSVRTALASTEQAIRDETFAAVMVLSVYEDITGERNGLFSAHTAGLDFLMKLRGERQMWNQCGRDMFNFGWTRKYIEILVLGQNLKDEDVWAPELFNENDPIESLMLIATTMSRVFHSMQASTGLPDPTTVEGWITISQECDAKLCQWPLHLPPRWLPTTVYTASGESLLTYNHDLHASIWYWYRAIRVMLQRFLLTLDRTYTSIRQKETGFPNAQTIQTIQGQMDETRLIAICQDMTTDTCRSIPFSLAEIDSLGRQALSENPSQRYRAAKGYVMMWPLWLMLSSGMPTPSQAQQLYSVLSQIGSAHGIQLALMLASEAERQRDDRWPSGTPFAAASKLLAI</sequence>
<reference evidence="7" key="1">
    <citation type="journal article" date="2020" name="Front. Microbiol.">
        <title>Gene regulatory networks of Penicillium echinulatum 2HH and Penicillium oxalicum 114-2 inferred by a computational biology approach.</title>
        <authorList>
            <person name="Lenz A.R."/>
            <person name="Galan-Vasquez E."/>
            <person name="Balbinot E."/>
            <person name="De Abreu F.P."/>
            <person name="De Oliveira N.S."/>
            <person name="Da Rosa L.O."/>
            <person name="De Avila E Silva S."/>
            <person name="Camassola M."/>
            <person name="Dillon A.J.P."/>
            <person name="Perez-Rueda E."/>
        </authorList>
    </citation>
    <scope>NUCLEOTIDE SEQUENCE</scope>
    <source>
        <strain evidence="7">S1M29</strain>
    </source>
</reference>
<dbReference type="InterPro" id="IPR053175">
    <property type="entry name" value="DHMBA_Reg_Transcription_Factor"/>
</dbReference>
<accession>A0A8J8VXR6</accession>
<dbReference type="InterPro" id="IPR001138">
    <property type="entry name" value="Zn2Cys6_DnaBD"/>
</dbReference>
<feature type="domain" description="Zn(2)-C6 fungal-type" evidence="6">
    <location>
        <begin position="10"/>
        <end position="38"/>
    </location>
</feature>
<dbReference type="Pfam" id="PF00172">
    <property type="entry name" value="Zn_clus"/>
    <property type="match status" value="1"/>
</dbReference>
<evidence type="ECO:0000313" key="8">
    <source>
        <dbReference type="Proteomes" id="UP000631181"/>
    </source>
</evidence>
<organism evidence="7 8">
    <name type="scientific">Penicillium ucsense</name>
    <dbReference type="NCBI Taxonomy" id="2839758"/>
    <lineage>
        <taxon>Eukaryota</taxon>
        <taxon>Fungi</taxon>
        <taxon>Dikarya</taxon>
        <taxon>Ascomycota</taxon>
        <taxon>Pezizomycotina</taxon>
        <taxon>Eurotiomycetes</taxon>
        <taxon>Eurotiomycetidae</taxon>
        <taxon>Eurotiales</taxon>
        <taxon>Aspergillaceae</taxon>
        <taxon>Penicillium</taxon>
    </lineage>
</organism>
<name>A0A8J8VXR6_9EURO</name>
<dbReference type="PANTHER" id="PTHR38791:SF12">
    <property type="entry name" value="TRANSCRIPTION FACTOR DOMAIN-CONTAINING PROTEIN-RELATED"/>
    <property type="match status" value="1"/>
</dbReference>
<dbReference type="EMBL" id="WIWV01000115">
    <property type="protein sequence ID" value="KAF7713526.1"/>
    <property type="molecule type" value="Genomic_DNA"/>
</dbReference>
<comment type="caution">
    <text evidence="7">The sequence shown here is derived from an EMBL/GenBank/DDBJ whole genome shotgun (WGS) entry which is preliminary data.</text>
</comment>
<dbReference type="PROSITE" id="PS50048">
    <property type="entry name" value="ZN2_CY6_FUNGAL_2"/>
    <property type="match status" value="1"/>
</dbReference>
<dbReference type="InterPro" id="IPR036864">
    <property type="entry name" value="Zn2-C6_fun-type_DNA-bd_sf"/>
</dbReference>
<evidence type="ECO:0000256" key="4">
    <source>
        <dbReference type="ARBA" id="ARBA00023242"/>
    </source>
</evidence>
<evidence type="ECO:0000256" key="3">
    <source>
        <dbReference type="ARBA" id="ARBA00023163"/>
    </source>
</evidence>
<dbReference type="GO" id="GO:0000981">
    <property type="term" value="F:DNA-binding transcription factor activity, RNA polymerase II-specific"/>
    <property type="evidence" value="ECO:0007669"/>
    <property type="project" value="InterPro"/>
</dbReference>
<protein>
    <submittedName>
        <fullName evidence="7">Fungal Zn(2)-Cys(6) binuclear cluster domain-containing protein</fullName>
    </submittedName>
</protein>
<dbReference type="SMART" id="SM00066">
    <property type="entry name" value="GAL4"/>
    <property type="match status" value="1"/>
</dbReference>
<keyword evidence="2" id="KW-0238">DNA-binding</keyword>
<keyword evidence="4" id="KW-0539">Nucleus</keyword>
<evidence type="ECO:0000259" key="6">
    <source>
        <dbReference type="PROSITE" id="PS50048"/>
    </source>
</evidence>
<dbReference type="SUPFAM" id="SSF57701">
    <property type="entry name" value="Zn2/Cys6 DNA-binding domain"/>
    <property type="match status" value="1"/>
</dbReference>